<evidence type="ECO:0000313" key="7">
    <source>
        <dbReference type="EMBL" id="WNY26548.1"/>
    </source>
</evidence>
<keyword evidence="1 4" id="KW-0479">Metal-binding</keyword>
<feature type="binding site" evidence="4">
    <location>
        <position position="146"/>
    </location>
    <ligand>
        <name>Zn(2+)</name>
        <dbReference type="ChEBI" id="CHEBI:29105"/>
        <label>2</label>
    </ligand>
</feature>
<evidence type="ECO:0000259" key="6">
    <source>
        <dbReference type="Pfam" id="PF12890"/>
    </source>
</evidence>
<feature type="active site" evidence="4">
    <location>
        <position position="358"/>
    </location>
</feature>
<keyword evidence="3 4" id="KW-0665">Pyrimidine biosynthesis</keyword>
<evidence type="ECO:0000256" key="5">
    <source>
        <dbReference type="SAM" id="MobiDB-lite"/>
    </source>
</evidence>
<protein>
    <recommendedName>
        <fullName evidence="4">Dihydroorotase</fullName>
        <shortName evidence="4">DHOase</shortName>
        <ecNumber evidence="4">3.5.2.3</ecNumber>
    </recommendedName>
</protein>
<dbReference type="InterPro" id="IPR011059">
    <property type="entry name" value="Metal-dep_hydrolase_composite"/>
</dbReference>
<proteinExistence type="inferred from homology"/>
<dbReference type="Gene3D" id="2.30.40.10">
    <property type="entry name" value="Urease, subunit C, domain 1"/>
    <property type="match status" value="2"/>
</dbReference>
<feature type="domain" description="Dihydroorotase catalytic" evidence="6">
    <location>
        <begin position="52"/>
        <end position="241"/>
    </location>
</feature>
<comment type="pathway">
    <text evidence="4">Pyrimidine metabolism; UMP biosynthesis via de novo pathway; (S)-dihydroorotate from bicarbonate: step 3/3.</text>
</comment>
<comment type="function">
    <text evidence="4">Catalyzes the reversible cyclization of carbamoyl aspartate to dihydroorotate.</text>
</comment>
<dbReference type="CDD" id="cd01318">
    <property type="entry name" value="DHOase_IIb"/>
    <property type="match status" value="1"/>
</dbReference>
<dbReference type="NCBIfam" id="NF002668">
    <property type="entry name" value="PRK02382.1"/>
    <property type="match status" value="1"/>
</dbReference>
<dbReference type="InterPro" id="IPR002195">
    <property type="entry name" value="Dihydroorotase_CS"/>
</dbReference>
<feature type="compositionally biased region" description="Low complexity" evidence="5">
    <location>
        <begin position="283"/>
        <end position="297"/>
    </location>
</feature>
<comment type="caution">
    <text evidence="4">Lacks conserved residue(s) required for the propagation of feature annotation.</text>
</comment>
<evidence type="ECO:0000256" key="4">
    <source>
        <dbReference type="HAMAP-Rule" id="MF_00220"/>
    </source>
</evidence>
<keyword evidence="8" id="KW-1185">Reference proteome</keyword>
<dbReference type="SUPFAM" id="SSF51338">
    <property type="entry name" value="Composite domain of metallo-dependent hydrolases"/>
    <property type="match status" value="1"/>
</dbReference>
<feature type="binding site" evidence="4">
    <location>
        <position position="146"/>
    </location>
    <ligand>
        <name>Zn(2+)</name>
        <dbReference type="ChEBI" id="CHEBI:29105"/>
        <label>1</label>
    </ligand>
</feature>
<evidence type="ECO:0000313" key="8">
    <source>
        <dbReference type="Proteomes" id="UP001304970"/>
    </source>
</evidence>
<dbReference type="EMBL" id="CP131061">
    <property type="protein sequence ID" value="WNY26548.1"/>
    <property type="molecule type" value="Genomic_DNA"/>
</dbReference>
<feature type="region of interest" description="Disordered" evidence="5">
    <location>
        <begin position="257"/>
        <end position="297"/>
    </location>
</feature>
<dbReference type="GO" id="GO:0004151">
    <property type="term" value="F:dihydroorotase activity"/>
    <property type="evidence" value="ECO:0007669"/>
    <property type="project" value="UniProtKB-UniRule"/>
</dbReference>
<dbReference type="EC" id="3.5.2.3" evidence="4"/>
<dbReference type="RefSeq" id="WP_420846980.1">
    <property type="nucleotide sequence ID" value="NZ_CP131061.1"/>
</dbReference>
<keyword evidence="2 4" id="KW-0378">Hydrolase</keyword>
<sequence length="517" mass="56348">MPDVLIKNVRLLLDHVLTPAEILIEDGRVIGISKEFRVSNLNETIDGKNAIAIPAGIDAHVHFRDPGMTYKESWYTGSCSAAAGGIATVLEHPNTLPPVIDKSGFNEKLKQARKKSVIDFGINGGVTNNLEKLSELWDLGAACFGEIFMAESTGGLNIDEKTLGSALSKIGKLGAVAAIHAEDDALRLLNEALLLHDQSDDVHSRIRPNECEEIAVRKCLAINASGAVPANLHFCHISTPEAVSLIEAERTKLKLQNPFKNESEKTGNAEKIGNTENEKNKKGSSSKNESVSTSSQVSLPTLRRITCEVTPHHLFLSTKDCGRLKTFGKMNPPLRDSKSASLMMNALNSGMINAVASDHAPHRSYEKETAMKAAPSGVPGVETLMPLLLAAVRKNMLSLERMVEVTSRNPARIFDLERVGKGFLKSGFDADILLFHPKEITTIKAKNLHSRCEWTPYEGMDGIFPVMTLSRGDVVWDGQQIIVKKGHGKFLAGAGKKEDGSDLEDWGDAEEDEEEEE</sequence>
<dbReference type="AlphaFoldDB" id="A0AA96V5J4"/>
<keyword evidence="4" id="KW-0862">Zinc</keyword>
<dbReference type="InterPro" id="IPR024403">
    <property type="entry name" value="DHOase_cat"/>
</dbReference>
<dbReference type="Gene3D" id="3.20.20.140">
    <property type="entry name" value="Metal-dependent hydrolases"/>
    <property type="match status" value="2"/>
</dbReference>
<feature type="binding site" evidence="4">
    <location>
        <position position="358"/>
    </location>
    <ligand>
        <name>Zn(2+)</name>
        <dbReference type="ChEBI" id="CHEBI:29105"/>
        <label>1</label>
    </ligand>
</feature>
<dbReference type="GO" id="GO:0008270">
    <property type="term" value="F:zinc ion binding"/>
    <property type="evidence" value="ECO:0007669"/>
    <property type="project" value="UniProtKB-UniRule"/>
</dbReference>
<reference evidence="7 8" key="1">
    <citation type="submission" date="2023-07" db="EMBL/GenBank/DDBJ databases">
        <title>Closed genome sequence of Methanosarcinaceae archaeon Am2.</title>
        <authorList>
            <person name="Poehlein A."/>
            <person name="Protasov E."/>
            <person name="Platt K."/>
            <person name="Reeh H."/>
            <person name="Daniel R."/>
            <person name="Brune A."/>
        </authorList>
    </citation>
    <scope>NUCLEOTIDE SEQUENCE [LARGE SCALE GENOMIC DNA]</scope>
    <source>
        <strain evidence="7 8">Am2</strain>
    </source>
</reference>
<feature type="binding site" evidence="4">
    <location>
        <position position="94"/>
    </location>
    <ligand>
        <name>substrate</name>
    </ligand>
</feature>
<name>A0AA96V5J4_9EURY</name>
<feature type="region of interest" description="Disordered" evidence="5">
    <location>
        <begin position="491"/>
        <end position="517"/>
    </location>
</feature>
<dbReference type="InterPro" id="IPR032466">
    <property type="entry name" value="Metal_Hydrolase"/>
</dbReference>
<evidence type="ECO:0000256" key="3">
    <source>
        <dbReference type="ARBA" id="ARBA00022975"/>
    </source>
</evidence>
<comment type="similarity">
    <text evidence="4">Belongs to the metallo-dependent hydrolases superfamily. DHOase family. Class I DHOase subfamily.</text>
</comment>
<feature type="binding site" evidence="4">
    <location>
        <position position="62"/>
    </location>
    <ligand>
        <name>Zn(2+)</name>
        <dbReference type="ChEBI" id="CHEBI:29105"/>
        <label>1</label>
    </ligand>
</feature>
<dbReference type="InterPro" id="IPR050138">
    <property type="entry name" value="DHOase/Allantoinase_Hydrolase"/>
</dbReference>
<dbReference type="SUPFAM" id="SSF51556">
    <property type="entry name" value="Metallo-dependent hydrolases"/>
    <property type="match status" value="2"/>
</dbReference>
<feature type="binding site" evidence="4">
    <location>
        <position position="180"/>
    </location>
    <ligand>
        <name>Zn(2+)</name>
        <dbReference type="ChEBI" id="CHEBI:29105"/>
        <label>2</label>
    </ligand>
</feature>
<dbReference type="Pfam" id="PF12890">
    <property type="entry name" value="DHOase"/>
    <property type="match status" value="1"/>
</dbReference>
<feature type="binding site" evidence="4">
    <location>
        <position position="236"/>
    </location>
    <ligand>
        <name>Zn(2+)</name>
        <dbReference type="ChEBI" id="CHEBI:29105"/>
        <label>2</label>
    </ligand>
</feature>
<dbReference type="PANTHER" id="PTHR43668:SF2">
    <property type="entry name" value="ALLANTOINASE"/>
    <property type="match status" value="1"/>
</dbReference>
<feature type="binding site" evidence="4">
    <location>
        <begin position="62"/>
        <end position="64"/>
    </location>
    <ligand>
        <name>substrate</name>
    </ligand>
</feature>
<evidence type="ECO:0000256" key="1">
    <source>
        <dbReference type="ARBA" id="ARBA00022723"/>
    </source>
</evidence>
<dbReference type="GO" id="GO:0004038">
    <property type="term" value="F:allantoinase activity"/>
    <property type="evidence" value="ECO:0007669"/>
    <property type="project" value="TreeGrafter"/>
</dbReference>
<dbReference type="GO" id="GO:0005737">
    <property type="term" value="C:cytoplasm"/>
    <property type="evidence" value="ECO:0007669"/>
    <property type="project" value="TreeGrafter"/>
</dbReference>
<dbReference type="PANTHER" id="PTHR43668">
    <property type="entry name" value="ALLANTOINASE"/>
    <property type="match status" value="1"/>
</dbReference>
<dbReference type="GeneID" id="89227711"/>
<comment type="cofactor">
    <cofactor evidence="4">
        <name>Zn(2+)</name>
        <dbReference type="ChEBI" id="CHEBI:29105"/>
    </cofactor>
    <text evidence="4">Binds 2 Zn(2+) ions per subunit.</text>
</comment>
<dbReference type="HAMAP" id="MF_00220_A">
    <property type="entry name" value="PyrC_classI_A"/>
    <property type="match status" value="1"/>
</dbReference>
<gene>
    <name evidence="7" type="primary">lhyD</name>
    <name evidence="4" type="synonym">pyrC</name>
    <name evidence="7" type="ORF">MsAm2_03110</name>
</gene>
<comment type="catalytic activity">
    <reaction evidence="4">
        <text>(S)-dihydroorotate + H2O = N-carbamoyl-L-aspartate + H(+)</text>
        <dbReference type="Rhea" id="RHEA:24296"/>
        <dbReference type="ChEBI" id="CHEBI:15377"/>
        <dbReference type="ChEBI" id="CHEBI:15378"/>
        <dbReference type="ChEBI" id="CHEBI:30864"/>
        <dbReference type="ChEBI" id="CHEBI:32814"/>
        <dbReference type="EC" id="3.5.2.3"/>
    </reaction>
</comment>
<dbReference type="GO" id="GO:0006145">
    <property type="term" value="P:purine nucleobase catabolic process"/>
    <property type="evidence" value="ECO:0007669"/>
    <property type="project" value="TreeGrafter"/>
</dbReference>
<feature type="binding site" evidence="4">
    <location>
        <position position="362"/>
    </location>
    <ligand>
        <name>substrate</name>
    </ligand>
</feature>
<accession>A0AA96V5J4</accession>
<feature type="compositionally biased region" description="Acidic residues" evidence="5">
    <location>
        <begin position="501"/>
        <end position="517"/>
    </location>
</feature>
<dbReference type="Proteomes" id="UP001304970">
    <property type="component" value="Chromosome"/>
</dbReference>
<dbReference type="PROSITE" id="PS00482">
    <property type="entry name" value="DIHYDROOROTASE_1"/>
    <property type="match status" value="1"/>
</dbReference>
<organism evidence="7 8">
    <name type="scientific">Methanolapillus ohkumae</name>
    <dbReference type="NCBI Taxonomy" id="3028298"/>
    <lineage>
        <taxon>Archaea</taxon>
        <taxon>Methanobacteriati</taxon>
        <taxon>Methanobacteriota</taxon>
        <taxon>Stenosarchaea group</taxon>
        <taxon>Methanomicrobia</taxon>
        <taxon>Methanosarcinales</taxon>
        <taxon>Methanosarcinaceae</taxon>
        <taxon>Methanolapillus</taxon>
    </lineage>
</organism>
<dbReference type="InterPro" id="IPR004722">
    <property type="entry name" value="DHOase"/>
</dbReference>
<feature type="binding site" evidence="4">
    <location>
        <position position="60"/>
    </location>
    <ligand>
        <name>Zn(2+)</name>
        <dbReference type="ChEBI" id="CHEBI:29105"/>
        <label>1</label>
    </ligand>
</feature>
<dbReference type="GO" id="GO:0044205">
    <property type="term" value="P:'de novo' UMP biosynthetic process"/>
    <property type="evidence" value="ECO:0007669"/>
    <property type="project" value="UniProtKB-UniRule"/>
</dbReference>
<evidence type="ECO:0000256" key="2">
    <source>
        <dbReference type="ARBA" id="ARBA00022801"/>
    </source>
</evidence>
<dbReference type="PROSITE" id="PS00483">
    <property type="entry name" value="DIHYDROOROTASE_2"/>
    <property type="match status" value="1"/>
</dbReference>